<dbReference type="Proteomes" id="UP000011713">
    <property type="component" value="Unassembled WGS sequence"/>
</dbReference>
<dbReference type="EMBL" id="JH598064">
    <property type="status" value="NOT_ANNOTATED_CDS"/>
    <property type="molecule type" value="Genomic_DNA"/>
</dbReference>
<dbReference type="EnsemblProtists" id="HpaT812069">
    <property type="protein sequence ID" value="HpaP812069"/>
    <property type="gene ID" value="HpaG812069"/>
</dbReference>
<proteinExistence type="predicted"/>
<reference evidence="1" key="2">
    <citation type="submission" date="2015-06" db="UniProtKB">
        <authorList>
            <consortium name="EnsemblProtists"/>
        </authorList>
    </citation>
    <scope>IDENTIFICATION</scope>
    <source>
        <strain evidence="1">Emoy2</strain>
    </source>
</reference>
<organism evidence="1 2">
    <name type="scientific">Hyaloperonospora arabidopsidis (strain Emoy2)</name>
    <name type="common">Downy mildew agent</name>
    <name type="synonym">Peronospora arabidopsidis</name>
    <dbReference type="NCBI Taxonomy" id="559515"/>
    <lineage>
        <taxon>Eukaryota</taxon>
        <taxon>Sar</taxon>
        <taxon>Stramenopiles</taxon>
        <taxon>Oomycota</taxon>
        <taxon>Peronosporomycetes</taxon>
        <taxon>Peronosporales</taxon>
        <taxon>Peronosporaceae</taxon>
        <taxon>Hyaloperonospora</taxon>
    </lineage>
</organism>
<reference evidence="2" key="1">
    <citation type="journal article" date="2010" name="Science">
        <title>Signatures of adaptation to obligate biotrophy in the Hyaloperonospora arabidopsidis genome.</title>
        <authorList>
            <person name="Baxter L."/>
            <person name="Tripathy S."/>
            <person name="Ishaque N."/>
            <person name="Boot N."/>
            <person name="Cabral A."/>
            <person name="Kemen E."/>
            <person name="Thines M."/>
            <person name="Ah-Fong A."/>
            <person name="Anderson R."/>
            <person name="Badejoko W."/>
            <person name="Bittner-Eddy P."/>
            <person name="Boore J.L."/>
            <person name="Chibucos M.C."/>
            <person name="Coates M."/>
            <person name="Dehal P."/>
            <person name="Delehaunty K."/>
            <person name="Dong S."/>
            <person name="Downton P."/>
            <person name="Dumas B."/>
            <person name="Fabro G."/>
            <person name="Fronick C."/>
            <person name="Fuerstenberg S.I."/>
            <person name="Fulton L."/>
            <person name="Gaulin E."/>
            <person name="Govers F."/>
            <person name="Hughes L."/>
            <person name="Humphray S."/>
            <person name="Jiang R.H."/>
            <person name="Judelson H."/>
            <person name="Kamoun S."/>
            <person name="Kyung K."/>
            <person name="Meijer H."/>
            <person name="Minx P."/>
            <person name="Morris P."/>
            <person name="Nelson J."/>
            <person name="Phuntumart V."/>
            <person name="Qutob D."/>
            <person name="Rehmany A."/>
            <person name="Rougon-Cardoso A."/>
            <person name="Ryden P."/>
            <person name="Torto-Alalibo T."/>
            <person name="Studholme D."/>
            <person name="Wang Y."/>
            <person name="Win J."/>
            <person name="Wood J."/>
            <person name="Clifton S.W."/>
            <person name="Rogers J."/>
            <person name="Van den Ackerveken G."/>
            <person name="Jones J.D."/>
            <person name="McDowell J.M."/>
            <person name="Beynon J."/>
            <person name="Tyler B.M."/>
        </authorList>
    </citation>
    <scope>NUCLEOTIDE SEQUENCE [LARGE SCALE GENOMIC DNA]</scope>
    <source>
        <strain evidence="2">Emoy2</strain>
    </source>
</reference>
<name>M4BZP5_HYAAE</name>
<accession>M4BZP5</accession>
<dbReference type="VEuPathDB" id="FungiDB:HpaG812069"/>
<dbReference type="InParanoid" id="M4BZP5"/>
<protein>
    <submittedName>
        <fullName evidence="1">Uncharacterized protein</fullName>
    </submittedName>
</protein>
<keyword evidence="2" id="KW-1185">Reference proteome</keyword>
<sequence>MGIVSESAPNNLRFAEHVSKKVPMKAEKIAATTTTTIIKSRKSPFPCLWKYRNSLPVPVSVPSTVVASSDTAAVIDTSTTSLQQGRTVCEHVASVDFT</sequence>
<evidence type="ECO:0000313" key="2">
    <source>
        <dbReference type="Proteomes" id="UP000011713"/>
    </source>
</evidence>
<evidence type="ECO:0000313" key="1">
    <source>
        <dbReference type="EnsemblProtists" id="HpaP812069"/>
    </source>
</evidence>
<dbReference type="AlphaFoldDB" id="M4BZP5"/>
<dbReference type="HOGENOM" id="CLU_2338035_0_0_1"/>